<reference evidence="2 3" key="1">
    <citation type="submission" date="2023-02" db="EMBL/GenBank/DDBJ databases">
        <title>LHISI_Scaffold_Assembly.</title>
        <authorList>
            <person name="Stuart O.P."/>
            <person name="Cleave R."/>
            <person name="Magrath M.J.L."/>
            <person name="Mikheyev A.S."/>
        </authorList>
    </citation>
    <scope>NUCLEOTIDE SEQUENCE [LARGE SCALE GENOMIC DNA]</scope>
    <source>
        <strain evidence="2">Daus_M_001</strain>
        <tissue evidence="2">Leg muscle</tissue>
    </source>
</reference>
<proteinExistence type="predicted"/>
<gene>
    <name evidence="2" type="ORF">PR048_001981</name>
</gene>
<dbReference type="EMBL" id="JARBHB010000001">
    <property type="protein sequence ID" value="KAJ8896637.1"/>
    <property type="molecule type" value="Genomic_DNA"/>
</dbReference>
<name>A0ABQ9IIZ7_9NEOP</name>
<feature type="region of interest" description="Disordered" evidence="1">
    <location>
        <begin position="28"/>
        <end position="60"/>
    </location>
</feature>
<comment type="caution">
    <text evidence="2">The sequence shown here is derived from an EMBL/GenBank/DDBJ whole genome shotgun (WGS) entry which is preliminary data.</text>
</comment>
<evidence type="ECO:0000256" key="1">
    <source>
        <dbReference type="SAM" id="MobiDB-lite"/>
    </source>
</evidence>
<sequence length="108" mass="12128">MSYAQMRSPYAPNPVGVVKVLPRFQNEEENFPNRLGEEETVRPPPSTPSSLAGANVDPELASRVAKWPKEQQPFWFQNAQAIRNHQQKSVNALPPPPPRTPFAANLRN</sequence>
<accession>A0ABQ9IIZ7</accession>
<feature type="compositionally biased region" description="Polar residues" evidence="1">
    <location>
        <begin position="79"/>
        <end position="90"/>
    </location>
</feature>
<dbReference type="Proteomes" id="UP001159363">
    <property type="component" value="Chromosome 1"/>
</dbReference>
<evidence type="ECO:0000313" key="2">
    <source>
        <dbReference type="EMBL" id="KAJ8896637.1"/>
    </source>
</evidence>
<protein>
    <submittedName>
        <fullName evidence="2">Uncharacterized protein</fullName>
    </submittedName>
</protein>
<organism evidence="2 3">
    <name type="scientific">Dryococelus australis</name>
    <dbReference type="NCBI Taxonomy" id="614101"/>
    <lineage>
        <taxon>Eukaryota</taxon>
        <taxon>Metazoa</taxon>
        <taxon>Ecdysozoa</taxon>
        <taxon>Arthropoda</taxon>
        <taxon>Hexapoda</taxon>
        <taxon>Insecta</taxon>
        <taxon>Pterygota</taxon>
        <taxon>Neoptera</taxon>
        <taxon>Polyneoptera</taxon>
        <taxon>Phasmatodea</taxon>
        <taxon>Verophasmatodea</taxon>
        <taxon>Anareolatae</taxon>
        <taxon>Phasmatidae</taxon>
        <taxon>Eurycanthinae</taxon>
        <taxon>Dryococelus</taxon>
    </lineage>
</organism>
<keyword evidence="3" id="KW-1185">Reference proteome</keyword>
<feature type="region of interest" description="Disordered" evidence="1">
    <location>
        <begin position="79"/>
        <end position="108"/>
    </location>
</feature>
<evidence type="ECO:0000313" key="3">
    <source>
        <dbReference type="Proteomes" id="UP001159363"/>
    </source>
</evidence>